<evidence type="ECO:0000256" key="5">
    <source>
        <dbReference type="RuleBase" id="RU004516"/>
    </source>
</evidence>
<evidence type="ECO:0000313" key="7">
    <source>
        <dbReference type="Proteomes" id="UP001595462"/>
    </source>
</evidence>
<dbReference type="EMBL" id="JBHRSS010000006">
    <property type="protein sequence ID" value="MFC3104966.1"/>
    <property type="molecule type" value="Genomic_DNA"/>
</dbReference>
<dbReference type="InterPro" id="IPR050571">
    <property type="entry name" value="Class-IV_PLP-Dep_Aminotrnsfr"/>
</dbReference>
<keyword evidence="6" id="KW-0808">Transferase</keyword>
<organism evidence="6 7">
    <name type="scientific">Salinisphaera aquimarina</name>
    <dbReference type="NCBI Taxonomy" id="2094031"/>
    <lineage>
        <taxon>Bacteria</taxon>
        <taxon>Pseudomonadati</taxon>
        <taxon>Pseudomonadota</taxon>
        <taxon>Gammaproteobacteria</taxon>
        <taxon>Salinisphaerales</taxon>
        <taxon>Salinisphaeraceae</taxon>
        <taxon>Salinisphaera</taxon>
    </lineage>
</organism>
<comment type="caution">
    <text evidence="6">The sequence shown here is derived from an EMBL/GenBank/DDBJ whole genome shotgun (WGS) entry which is preliminary data.</text>
</comment>
<dbReference type="Pfam" id="PF01063">
    <property type="entry name" value="Aminotran_4"/>
    <property type="match status" value="1"/>
</dbReference>
<sequence length="281" mass="30176">MAIAYVNGDFLPLDEARISVLDRGFLFSDSVYEVIPVYAGHCFRLAEHLQRLDDSLAGLRISNPHALSAWTELVAALIDANDGGDLSVYIQVTRGAPPRRDHRLPSDVAPTVVAFCQSRGEPDAAVMRDGIGAITHVDTRWHYCSIKSTSLLANVMAADAARAEGATEALLVRDGAVLEGTSSNVFAVIDDRLITPALRETILPGITRAAVLEIATREGIGHQEIDTLTPAALAGASEIWITSSTREVFAVTRLDGKPVGAGRPGPLWTRMRSCLQAMAHE</sequence>
<evidence type="ECO:0000256" key="1">
    <source>
        <dbReference type="ARBA" id="ARBA00001933"/>
    </source>
</evidence>
<dbReference type="PROSITE" id="PS00770">
    <property type="entry name" value="AA_TRANSFER_CLASS_4"/>
    <property type="match status" value="1"/>
</dbReference>
<name>A0ABV7ESN9_9GAMM</name>
<dbReference type="Proteomes" id="UP001595462">
    <property type="component" value="Unassembled WGS sequence"/>
</dbReference>
<dbReference type="Gene3D" id="3.20.10.10">
    <property type="entry name" value="D-amino Acid Aminotransferase, subunit A, domain 2"/>
    <property type="match status" value="1"/>
</dbReference>
<keyword evidence="3 5" id="KW-0663">Pyridoxal phosphate</keyword>
<dbReference type="InterPro" id="IPR036038">
    <property type="entry name" value="Aminotransferase-like"/>
</dbReference>
<comment type="similarity">
    <text evidence="2 4">Belongs to the class-IV pyridoxal-phosphate-dependent aminotransferase family.</text>
</comment>
<dbReference type="InterPro" id="IPR001544">
    <property type="entry name" value="Aminotrans_IV"/>
</dbReference>
<dbReference type="InterPro" id="IPR043132">
    <property type="entry name" value="BCAT-like_C"/>
</dbReference>
<keyword evidence="6" id="KW-0032">Aminotransferase</keyword>
<proteinExistence type="inferred from homology"/>
<dbReference type="InterPro" id="IPR018300">
    <property type="entry name" value="Aminotrans_IV_CS"/>
</dbReference>
<gene>
    <name evidence="6" type="ORF">ACFOSU_13880</name>
</gene>
<dbReference type="GO" id="GO:0008483">
    <property type="term" value="F:transaminase activity"/>
    <property type="evidence" value="ECO:0007669"/>
    <property type="project" value="UniProtKB-KW"/>
</dbReference>
<accession>A0ABV7ESN9</accession>
<dbReference type="PANTHER" id="PTHR42743:SF10">
    <property type="entry name" value="D-ALANINE AMINOTRANSFERASE"/>
    <property type="match status" value="1"/>
</dbReference>
<keyword evidence="7" id="KW-1185">Reference proteome</keyword>
<comment type="cofactor">
    <cofactor evidence="1 5">
        <name>pyridoxal 5'-phosphate</name>
        <dbReference type="ChEBI" id="CHEBI:597326"/>
    </cofactor>
</comment>
<evidence type="ECO:0000256" key="4">
    <source>
        <dbReference type="RuleBase" id="RU004106"/>
    </source>
</evidence>
<reference evidence="7" key="1">
    <citation type="journal article" date="2019" name="Int. J. Syst. Evol. Microbiol.">
        <title>The Global Catalogue of Microorganisms (GCM) 10K type strain sequencing project: providing services to taxonomists for standard genome sequencing and annotation.</title>
        <authorList>
            <consortium name="The Broad Institute Genomics Platform"/>
            <consortium name="The Broad Institute Genome Sequencing Center for Infectious Disease"/>
            <person name="Wu L."/>
            <person name="Ma J."/>
        </authorList>
    </citation>
    <scope>NUCLEOTIDE SEQUENCE [LARGE SCALE GENOMIC DNA]</scope>
    <source>
        <strain evidence="7">KCTC 52640</strain>
    </source>
</reference>
<dbReference type="RefSeq" id="WP_380690526.1">
    <property type="nucleotide sequence ID" value="NZ_JBHRSS010000006.1"/>
</dbReference>
<dbReference type="PANTHER" id="PTHR42743">
    <property type="entry name" value="AMINO-ACID AMINOTRANSFERASE"/>
    <property type="match status" value="1"/>
</dbReference>
<evidence type="ECO:0000256" key="2">
    <source>
        <dbReference type="ARBA" id="ARBA00009320"/>
    </source>
</evidence>
<evidence type="ECO:0000313" key="6">
    <source>
        <dbReference type="EMBL" id="MFC3104966.1"/>
    </source>
</evidence>
<protein>
    <submittedName>
        <fullName evidence="6">Aminotransferase class IV</fullName>
    </submittedName>
</protein>
<evidence type="ECO:0000256" key="3">
    <source>
        <dbReference type="ARBA" id="ARBA00022898"/>
    </source>
</evidence>
<dbReference type="Gene3D" id="3.30.470.10">
    <property type="match status" value="1"/>
</dbReference>
<dbReference type="SUPFAM" id="SSF56752">
    <property type="entry name" value="D-aminoacid aminotransferase-like PLP-dependent enzymes"/>
    <property type="match status" value="1"/>
</dbReference>
<dbReference type="InterPro" id="IPR043131">
    <property type="entry name" value="BCAT-like_N"/>
</dbReference>